<dbReference type="EMBL" id="KQ435867">
    <property type="protein sequence ID" value="KOX70272.1"/>
    <property type="molecule type" value="Genomic_DNA"/>
</dbReference>
<dbReference type="AlphaFoldDB" id="A0A0N0BDJ6"/>
<feature type="region of interest" description="Disordered" evidence="1">
    <location>
        <begin position="78"/>
        <end position="100"/>
    </location>
</feature>
<evidence type="ECO:0000313" key="3">
    <source>
        <dbReference type="Proteomes" id="UP000053105"/>
    </source>
</evidence>
<name>A0A0N0BDJ6_9HYME</name>
<protein>
    <submittedName>
        <fullName evidence="2">Uncharacterized protein</fullName>
    </submittedName>
</protein>
<dbReference type="Proteomes" id="UP000053105">
    <property type="component" value="Unassembled WGS sequence"/>
</dbReference>
<gene>
    <name evidence="2" type="ORF">WN51_05222</name>
</gene>
<accession>A0A0N0BDJ6</accession>
<evidence type="ECO:0000256" key="1">
    <source>
        <dbReference type="SAM" id="MobiDB-lite"/>
    </source>
</evidence>
<evidence type="ECO:0000313" key="2">
    <source>
        <dbReference type="EMBL" id="KOX70272.1"/>
    </source>
</evidence>
<keyword evidence="3" id="KW-1185">Reference proteome</keyword>
<reference evidence="2 3" key="1">
    <citation type="submission" date="2015-07" db="EMBL/GenBank/DDBJ databases">
        <title>The genome of Melipona quadrifasciata.</title>
        <authorList>
            <person name="Pan H."/>
            <person name="Kapheim K."/>
        </authorList>
    </citation>
    <scope>NUCLEOTIDE SEQUENCE [LARGE SCALE GENOMIC DNA]</scope>
    <source>
        <strain evidence="2">0111107301</strain>
        <tissue evidence="2">Whole body</tissue>
    </source>
</reference>
<sequence>MGQILMKRGAHKLVSRLMGYQLHPAIALGAKISLESITPANPPPGMNETVFKHFQTFANSLTNIPEMAICAKENVRRKAGEEKSEGLSRLGRGGAGDVMQDTKAGNGVTLALQSLLQNTQKIGPLQINNWERHDQYRRREYYFTRKSDGKDEESTKLQPNKF</sequence>
<organism evidence="2 3">
    <name type="scientific">Melipona quadrifasciata</name>
    <dbReference type="NCBI Taxonomy" id="166423"/>
    <lineage>
        <taxon>Eukaryota</taxon>
        <taxon>Metazoa</taxon>
        <taxon>Ecdysozoa</taxon>
        <taxon>Arthropoda</taxon>
        <taxon>Hexapoda</taxon>
        <taxon>Insecta</taxon>
        <taxon>Pterygota</taxon>
        <taxon>Neoptera</taxon>
        <taxon>Endopterygota</taxon>
        <taxon>Hymenoptera</taxon>
        <taxon>Apocrita</taxon>
        <taxon>Aculeata</taxon>
        <taxon>Apoidea</taxon>
        <taxon>Anthophila</taxon>
        <taxon>Apidae</taxon>
        <taxon>Melipona</taxon>
    </lineage>
</organism>
<proteinExistence type="predicted"/>